<gene>
    <name evidence="2" type="ORF">TTHERM_00197670</name>
</gene>
<accession>Q22NT2</accession>
<dbReference type="KEGG" id="tet:TTHERM_00197670"/>
<sequence>MNVLNSNNQNAKFQSYPEQPSSDLETLLQQKLNQQEQLKMKPEGEDLFLKSVHYQLAGLKSKNQTQISNNESLSFQIGLKLENKEIIKSAYKDESKINSRDQNLSKQQNQGILNQGKLINISQVNQNNLLHFDDQNEFSLFQGQNSNKFEDILATKQSQLKKQKLQVKEITNNLNVRDHSLNKTRVNNLKQQEKKVYK</sequence>
<dbReference type="HOGENOM" id="CLU_1028488_0_0_1"/>
<dbReference type="InParanoid" id="Q22NT2"/>
<dbReference type="AlphaFoldDB" id="Q22NT2"/>
<keyword evidence="3" id="KW-1185">Reference proteome</keyword>
<organism evidence="2 3">
    <name type="scientific">Tetrahymena thermophila (strain SB210)</name>
    <dbReference type="NCBI Taxonomy" id="312017"/>
    <lineage>
        <taxon>Eukaryota</taxon>
        <taxon>Sar</taxon>
        <taxon>Alveolata</taxon>
        <taxon>Ciliophora</taxon>
        <taxon>Intramacronucleata</taxon>
        <taxon>Oligohymenophorea</taxon>
        <taxon>Hymenostomatida</taxon>
        <taxon>Tetrahymenina</taxon>
        <taxon>Tetrahymenidae</taxon>
        <taxon>Tetrahymena</taxon>
    </lineage>
</organism>
<dbReference type="GeneID" id="7827042"/>
<protein>
    <submittedName>
        <fullName evidence="2">Uncharacterized protein</fullName>
    </submittedName>
</protein>
<evidence type="ECO:0000313" key="3">
    <source>
        <dbReference type="Proteomes" id="UP000009168"/>
    </source>
</evidence>
<proteinExistence type="predicted"/>
<dbReference type="Proteomes" id="UP000009168">
    <property type="component" value="Unassembled WGS sequence"/>
</dbReference>
<evidence type="ECO:0000256" key="1">
    <source>
        <dbReference type="SAM" id="MobiDB-lite"/>
    </source>
</evidence>
<dbReference type="RefSeq" id="XP_977298.2">
    <property type="nucleotide sequence ID" value="XM_972205.2"/>
</dbReference>
<feature type="region of interest" description="Disordered" evidence="1">
    <location>
        <begin position="1"/>
        <end position="21"/>
    </location>
</feature>
<evidence type="ECO:0000313" key="2">
    <source>
        <dbReference type="EMBL" id="EAR86703.2"/>
    </source>
</evidence>
<dbReference type="EMBL" id="GG662857">
    <property type="protein sequence ID" value="EAR86703.2"/>
    <property type="molecule type" value="Genomic_DNA"/>
</dbReference>
<reference evidence="3" key="1">
    <citation type="journal article" date="2006" name="PLoS Biol.">
        <title>Macronuclear genome sequence of the ciliate Tetrahymena thermophila, a model eukaryote.</title>
        <authorList>
            <person name="Eisen J.A."/>
            <person name="Coyne R.S."/>
            <person name="Wu M."/>
            <person name="Wu D."/>
            <person name="Thiagarajan M."/>
            <person name="Wortman J.R."/>
            <person name="Badger J.H."/>
            <person name="Ren Q."/>
            <person name="Amedeo P."/>
            <person name="Jones K.M."/>
            <person name="Tallon L.J."/>
            <person name="Delcher A.L."/>
            <person name="Salzberg S.L."/>
            <person name="Silva J.C."/>
            <person name="Haas B.J."/>
            <person name="Majoros W.H."/>
            <person name="Farzad M."/>
            <person name="Carlton J.M."/>
            <person name="Smith R.K. Jr."/>
            <person name="Garg J."/>
            <person name="Pearlman R.E."/>
            <person name="Karrer K.M."/>
            <person name="Sun L."/>
            <person name="Manning G."/>
            <person name="Elde N.C."/>
            <person name="Turkewitz A.P."/>
            <person name="Asai D.J."/>
            <person name="Wilkes D.E."/>
            <person name="Wang Y."/>
            <person name="Cai H."/>
            <person name="Collins K."/>
            <person name="Stewart B.A."/>
            <person name="Lee S.R."/>
            <person name="Wilamowska K."/>
            <person name="Weinberg Z."/>
            <person name="Ruzzo W.L."/>
            <person name="Wloga D."/>
            <person name="Gaertig J."/>
            <person name="Frankel J."/>
            <person name="Tsao C.-C."/>
            <person name="Gorovsky M.A."/>
            <person name="Keeling P.J."/>
            <person name="Waller R.F."/>
            <person name="Patron N.J."/>
            <person name="Cherry J.M."/>
            <person name="Stover N.A."/>
            <person name="Krieger C.J."/>
            <person name="del Toro C."/>
            <person name="Ryder H.F."/>
            <person name="Williamson S.C."/>
            <person name="Barbeau R.A."/>
            <person name="Hamilton E.P."/>
            <person name="Orias E."/>
        </authorList>
    </citation>
    <scope>NUCLEOTIDE SEQUENCE [LARGE SCALE GENOMIC DNA]</scope>
    <source>
        <strain evidence="3">SB210</strain>
    </source>
</reference>
<name>Q22NT2_TETTS</name>